<dbReference type="Pfam" id="PF11667">
    <property type="entry name" value="DUF3267"/>
    <property type="match status" value="1"/>
</dbReference>
<feature type="transmembrane region" description="Helical" evidence="1">
    <location>
        <begin position="53"/>
        <end position="78"/>
    </location>
</feature>
<dbReference type="OrthoDB" id="9789112at2"/>
<name>A0A1V2AAN5_9BACI</name>
<protein>
    <recommendedName>
        <fullName evidence="4">Diaminopimelate epimerase</fullName>
    </recommendedName>
</protein>
<dbReference type="Proteomes" id="UP000188613">
    <property type="component" value="Unassembled WGS sequence"/>
</dbReference>
<keyword evidence="3" id="KW-1185">Reference proteome</keyword>
<dbReference type="InterPro" id="IPR021683">
    <property type="entry name" value="DUF3267"/>
</dbReference>
<feature type="transmembrane region" description="Helical" evidence="1">
    <location>
        <begin position="138"/>
        <end position="155"/>
    </location>
</feature>
<dbReference type="AlphaFoldDB" id="A0A1V2AAN5"/>
<evidence type="ECO:0000313" key="2">
    <source>
        <dbReference type="EMBL" id="OMP68051.1"/>
    </source>
</evidence>
<accession>A0A1V2AAN5</accession>
<sequence>MDLPREPDRTITFHIKKIQIQALIITIATLVLGAVMMAFIHLESGFNITFLNFFLWLVLYIILIILHEVFHLIGFVIWGKCNRSDLVYGINRELGVAYAGTKKIIQNQAMKKALLLPFWLTGFLPFIIGIWLNSAVLMTVSAFLIGGGAGDFSMYQQLRKVKKDAYIIDDINEPKLYVFEENPITD</sequence>
<proteinExistence type="predicted"/>
<evidence type="ECO:0000256" key="1">
    <source>
        <dbReference type="SAM" id="Phobius"/>
    </source>
</evidence>
<dbReference type="EMBL" id="MSFI01000006">
    <property type="protein sequence ID" value="OMP68051.1"/>
    <property type="molecule type" value="Genomic_DNA"/>
</dbReference>
<comment type="caution">
    <text evidence="2">The sequence shown here is derived from an EMBL/GenBank/DDBJ whole genome shotgun (WGS) entry which is preliminary data.</text>
</comment>
<evidence type="ECO:0000313" key="3">
    <source>
        <dbReference type="Proteomes" id="UP000188613"/>
    </source>
</evidence>
<dbReference type="STRING" id="1714355.BTO28_03615"/>
<organism evidence="2 3">
    <name type="scientific">Domibacillus epiphyticus</name>
    <dbReference type="NCBI Taxonomy" id="1714355"/>
    <lineage>
        <taxon>Bacteria</taxon>
        <taxon>Bacillati</taxon>
        <taxon>Bacillota</taxon>
        <taxon>Bacilli</taxon>
        <taxon>Bacillales</taxon>
        <taxon>Bacillaceae</taxon>
        <taxon>Domibacillus</taxon>
    </lineage>
</organism>
<keyword evidence="1" id="KW-0812">Transmembrane</keyword>
<keyword evidence="1" id="KW-0472">Membrane</keyword>
<gene>
    <name evidence="2" type="ORF">BTO28_03615</name>
</gene>
<keyword evidence="1" id="KW-1133">Transmembrane helix</keyword>
<reference evidence="2 3" key="1">
    <citation type="submission" date="2016-12" db="EMBL/GenBank/DDBJ databases">
        <title>Domibacillus sp. SAB 38T whole genome sequencing.</title>
        <authorList>
            <person name="Verma A."/>
            <person name="Ojha A.K."/>
            <person name="Krishnamurthi S."/>
        </authorList>
    </citation>
    <scope>NUCLEOTIDE SEQUENCE [LARGE SCALE GENOMIC DNA]</scope>
    <source>
        <strain evidence="2 3">SAB 38</strain>
    </source>
</reference>
<dbReference type="RefSeq" id="WP_076764115.1">
    <property type="nucleotide sequence ID" value="NZ_MSFI01000006.1"/>
</dbReference>
<evidence type="ECO:0008006" key="4">
    <source>
        <dbReference type="Google" id="ProtNLM"/>
    </source>
</evidence>
<feature type="transmembrane region" description="Helical" evidence="1">
    <location>
        <begin position="113"/>
        <end position="132"/>
    </location>
</feature>
<feature type="transmembrane region" description="Helical" evidence="1">
    <location>
        <begin position="20"/>
        <end position="41"/>
    </location>
</feature>